<keyword evidence="4" id="KW-0539">Nucleus</keyword>
<feature type="compositionally biased region" description="Basic and acidic residues" evidence="5">
    <location>
        <begin position="234"/>
        <end position="260"/>
    </location>
</feature>
<dbReference type="EMBL" id="ML119057">
    <property type="protein sequence ID" value="ROT37667.1"/>
    <property type="molecule type" value="Genomic_DNA"/>
</dbReference>
<dbReference type="GeneID" id="39576663"/>
<reference evidence="7 8" key="1">
    <citation type="journal article" date="2018" name="Mol. Ecol.">
        <title>The obligate alkalophilic soda-lake fungus Sodiomyces alkalinus has shifted to a protein diet.</title>
        <authorList>
            <person name="Grum-Grzhimaylo A.A."/>
            <person name="Falkoski D.L."/>
            <person name="van den Heuvel J."/>
            <person name="Valero-Jimenez C.A."/>
            <person name="Min B."/>
            <person name="Choi I.G."/>
            <person name="Lipzen A."/>
            <person name="Daum C.G."/>
            <person name="Aanen D.K."/>
            <person name="Tsang A."/>
            <person name="Henrissat B."/>
            <person name="Bilanenko E.N."/>
            <person name="de Vries R.P."/>
            <person name="van Kan J.A.L."/>
            <person name="Grigoriev I.V."/>
            <person name="Debets A.J.M."/>
        </authorList>
    </citation>
    <scope>NUCLEOTIDE SEQUENCE [LARGE SCALE GENOMIC DNA]</scope>
    <source>
        <strain evidence="7 8">F11</strain>
    </source>
</reference>
<feature type="compositionally biased region" description="Basic residues" evidence="5">
    <location>
        <begin position="375"/>
        <end position="390"/>
    </location>
</feature>
<keyword evidence="8" id="KW-1185">Reference proteome</keyword>
<dbReference type="OrthoDB" id="10071681at2759"/>
<dbReference type="Gene3D" id="1.10.20.10">
    <property type="entry name" value="Histone, subunit A"/>
    <property type="match status" value="1"/>
</dbReference>
<dbReference type="RefSeq" id="XP_028465473.1">
    <property type="nucleotide sequence ID" value="XM_028608185.1"/>
</dbReference>
<sequence length="464" mass="51405">MEWSTSPRQNGDTGPTTTPSQSRRATSLEPPSSRRLVRTPIQSLLPQPGLSASGRRRNDNAPTPHAKAASLYIDQRRAALTPGRRRRQSIVNRRESSWDHLRALGRALAKSSKVINSSSSSSPNHGQPPRGRRSLGLLEEVDDEDELPIDRPEMTLPLDFDDDADLIPPRSSFLDDQTLEMPRRAYSEAPSHLSIASGRISDFFNIRDTMIGDGNDDIFARGFLPQVGEDDGTEERLPDDTFERIDEDAPREILPPRESDLGFEVPADADAEPSTFVMAMAQSSPIRPVPDAGDDMDNDPGTAADIDDDDDDDDDDNGGPMGPWGDVNDDHDDHHLGDLGQGPRDDTLADERRDVSSDVDVTNADQERAEVRERGHQKRKPGQRVSKHGRPYPPFPSTVVKRVAEQFARTSGIANPRINKDTLAALQQASDWFFEQVSEDLSVYAAHAGRKVINESDMELVMRR</sequence>
<feature type="compositionally biased region" description="Polar residues" evidence="5">
    <location>
        <begin position="1"/>
        <end position="25"/>
    </location>
</feature>
<dbReference type="Proteomes" id="UP000272025">
    <property type="component" value="Unassembled WGS sequence"/>
</dbReference>
<evidence type="ECO:0000313" key="7">
    <source>
        <dbReference type="EMBL" id="ROT37667.1"/>
    </source>
</evidence>
<feature type="compositionally biased region" description="Acidic residues" evidence="5">
    <location>
        <begin position="305"/>
        <end position="317"/>
    </location>
</feature>
<evidence type="ECO:0000256" key="1">
    <source>
        <dbReference type="ARBA" id="ARBA00004123"/>
    </source>
</evidence>
<accession>A0A3N2PT33</accession>
<dbReference type="PANTHER" id="PTHR22980:SF5">
    <property type="entry name" value="CENP-T_HISTONE H4 HISTONE FOLD DOMAIN-CONTAINING PROTEIN"/>
    <property type="match status" value="1"/>
</dbReference>
<feature type="compositionally biased region" description="Low complexity" evidence="5">
    <location>
        <begin position="111"/>
        <end position="122"/>
    </location>
</feature>
<dbReference type="CDD" id="cd22920">
    <property type="entry name" value="HFD_CENP-T"/>
    <property type="match status" value="1"/>
</dbReference>
<dbReference type="GO" id="GO:0003682">
    <property type="term" value="F:chromatin binding"/>
    <property type="evidence" value="ECO:0007669"/>
    <property type="project" value="TreeGrafter"/>
</dbReference>
<evidence type="ECO:0000259" key="6">
    <source>
        <dbReference type="Pfam" id="PF15511"/>
    </source>
</evidence>
<comment type="subcellular location">
    <subcellularLocation>
        <location evidence="2">Chromosome</location>
    </subcellularLocation>
    <subcellularLocation>
        <location evidence="1">Nucleus</location>
    </subcellularLocation>
</comment>
<proteinExistence type="predicted"/>
<keyword evidence="3" id="KW-0158">Chromosome</keyword>
<feature type="compositionally biased region" description="Basic and acidic residues" evidence="5">
    <location>
        <begin position="331"/>
        <end position="356"/>
    </location>
</feature>
<dbReference type="GO" id="GO:0000712">
    <property type="term" value="P:resolution of meiotic recombination intermediates"/>
    <property type="evidence" value="ECO:0007669"/>
    <property type="project" value="TreeGrafter"/>
</dbReference>
<evidence type="ECO:0000256" key="3">
    <source>
        <dbReference type="ARBA" id="ARBA00022454"/>
    </source>
</evidence>
<feature type="region of interest" description="Disordered" evidence="5">
    <location>
        <begin position="153"/>
        <end position="173"/>
    </location>
</feature>
<evidence type="ECO:0000313" key="8">
    <source>
        <dbReference type="Proteomes" id="UP000272025"/>
    </source>
</evidence>
<feature type="region of interest" description="Disordered" evidence="5">
    <location>
        <begin position="109"/>
        <end position="138"/>
    </location>
</feature>
<protein>
    <recommendedName>
        <fullName evidence="6">CENP-T/Histone H4 histone fold domain-containing protein</fullName>
    </recommendedName>
</protein>
<dbReference type="AlphaFoldDB" id="A0A3N2PT33"/>
<dbReference type="Pfam" id="PF15511">
    <property type="entry name" value="CENP-T_C"/>
    <property type="match status" value="1"/>
</dbReference>
<evidence type="ECO:0000256" key="4">
    <source>
        <dbReference type="ARBA" id="ARBA00023242"/>
    </source>
</evidence>
<dbReference type="GO" id="GO:0046982">
    <property type="term" value="F:protein heterodimerization activity"/>
    <property type="evidence" value="ECO:0007669"/>
    <property type="project" value="InterPro"/>
</dbReference>
<evidence type="ECO:0000256" key="5">
    <source>
        <dbReference type="SAM" id="MobiDB-lite"/>
    </source>
</evidence>
<dbReference type="SUPFAM" id="SSF47113">
    <property type="entry name" value="Histone-fold"/>
    <property type="match status" value="1"/>
</dbReference>
<dbReference type="InterPro" id="IPR035425">
    <property type="entry name" value="CENP-T/H4_C"/>
</dbReference>
<name>A0A3N2PT33_SODAK</name>
<dbReference type="InterPro" id="IPR009072">
    <property type="entry name" value="Histone-fold"/>
</dbReference>
<dbReference type="PANTHER" id="PTHR22980">
    <property type="entry name" value="CORTISTATIN"/>
    <property type="match status" value="1"/>
</dbReference>
<dbReference type="GO" id="GO:0071821">
    <property type="term" value="C:FANCM-MHF complex"/>
    <property type="evidence" value="ECO:0007669"/>
    <property type="project" value="TreeGrafter"/>
</dbReference>
<dbReference type="STRING" id="1314773.A0A3N2PT33"/>
<feature type="domain" description="CENP-T/Histone H4 histone fold" evidence="6">
    <location>
        <begin position="388"/>
        <end position="464"/>
    </location>
</feature>
<feature type="region of interest" description="Disordered" evidence="5">
    <location>
        <begin position="1"/>
        <end position="96"/>
    </location>
</feature>
<dbReference type="GO" id="GO:0031297">
    <property type="term" value="P:replication fork processing"/>
    <property type="evidence" value="ECO:0007669"/>
    <property type="project" value="TreeGrafter"/>
</dbReference>
<feature type="compositionally biased region" description="Basic and acidic residues" evidence="5">
    <location>
        <begin position="365"/>
        <end position="374"/>
    </location>
</feature>
<evidence type="ECO:0000256" key="2">
    <source>
        <dbReference type="ARBA" id="ARBA00004286"/>
    </source>
</evidence>
<dbReference type="GO" id="GO:0005694">
    <property type="term" value="C:chromosome"/>
    <property type="evidence" value="ECO:0007669"/>
    <property type="project" value="UniProtKB-SubCell"/>
</dbReference>
<organism evidence="7 8">
    <name type="scientific">Sodiomyces alkalinus (strain CBS 110278 / VKM F-3762 / F11)</name>
    <name type="common">Alkaliphilic filamentous fungus</name>
    <dbReference type="NCBI Taxonomy" id="1314773"/>
    <lineage>
        <taxon>Eukaryota</taxon>
        <taxon>Fungi</taxon>
        <taxon>Dikarya</taxon>
        <taxon>Ascomycota</taxon>
        <taxon>Pezizomycotina</taxon>
        <taxon>Sordariomycetes</taxon>
        <taxon>Hypocreomycetidae</taxon>
        <taxon>Glomerellales</taxon>
        <taxon>Plectosphaerellaceae</taxon>
        <taxon>Sodiomyces</taxon>
    </lineage>
</organism>
<feature type="region of interest" description="Disordered" evidence="5">
    <location>
        <begin position="225"/>
        <end position="395"/>
    </location>
</feature>
<gene>
    <name evidence="7" type="ORF">SODALDRAFT_279690</name>
</gene>